<keyword evidence="3" id="KW-1185">Reference proteome</keyword>
<dbReference type="AlphaFoldDB" id="A0AAD5JW01"/>
<organism evidence="2 3">
    <name type="scientific">Phascolomyces articulosus</name>
    <dbReference type="NCBI Taxonomy" id="60185"/>
    <lineage>
        <taxon>Eukaryota</taxon>
        <taxon>Fungi</taxon>
        <taxon>Fungi incertae sedis</taxon>
        <taxon>Mucoromycota</taxon>
        <taxon>Mucoromycotina</taxon>
        <taxon>Mucoromycetes</taxon>
        <taxon>Mucorales</taxon>
        <taxon>Lichtheimiaceae</taxon>
        <taxon>Phascolomyces</taxon>
    </lineage>
</organism>
<evidence type="ECO:0000256" key="1">
    <source>
        <dbReference type="SAM" id="MobiDB-lite"/>
    </source>
</evidence>
<feature type="compositionally biased region" description="Basic and acidic residues" evidence="1">
    <location>
        <begin position="159"/>
        <end position="170"/>
    </location>
</feature>
<dbReference type="Proteomes" id="UP001209540">
    <property type="component" value="Unassembled WGS sequence"/>
</dbReference>
<feature type="region of interest" description="Disordered" evidence="1">
    <location>
        <begin position="147"/>
        <end position="172"/>
    </location>
</feature>
<comment type="caution">
    <text evidence="2">The sequence shown here is derived from an EMBL/GenBank/DDBJ whole genome shotgun (WGS) entry which is preliminary data.</text>
</comment>
<sequence length="190" mass="21580">MPPAEQLRQQLAEITQKLQEITSIPHHSHYNINEGHRIHGVRRSVTATTPMVNRKPPPAPSHYYSATISTRRSYYPMLSPPLSRKSVGHCFEPMDSDDILLSNKSNHGNEEPLLQNVCKETPQHNMSLMKCYVESKIDAQIQKHAYARQRSKSCIDPNAEDKKNPKHDPMVLDLPQISLPKRESGILSSI</sequence>
<reference evidence="2" key="2">
    <citation type="submission" date="2023-02" db="EMBL/GenBank/DDBJ databases">
        <authorList>
            <consortium name="DOE Joint Genome Institute"/>
            <person name="Mondo S.J."/>
            <person name="Chang Y."/>
            <person name="Wang Y."/>
            <person name="Ahrendt S."/>
            <person name="Andreopoulos W."/>
            <person name="Barry K."/>
            <person name="Beard J."/>
            <person name="Benny G.L."/>
            <person name="Blankenship S."/>
            <person name="Bonito G."/>
            <person name="Cuomo C."/>
            <person name="Desiro A."/>
            <person name="Gervers K.A."/>
            <person name="Hundley H."/>
            <person name="Kuo A."/>
            <person name="LaButti K."/>
            <person name="Lang B.F."/>
            <person name="Lipzen A."/>
            <person name="O'Donnell K."/>
            <person name="Pangilinan J."/>
            <person name="Reynolds N."/>
            <person name="Sandor L."/>
            <person name="Smith M.W."/>
            <person name="Tsang A."/>
            <person name="Grigoriev I.V."/>
            <person name="Stajich J.E."/>
            <person name="Spatafora J.W."/>
        </authorList>
    </citation>
    <scope>NUCLEOTIDE SEQUENCE</scope>
    <source>
        <strain evidence="2">RSA 2281</strain>
    </source>
</reference>
<accession>A0AAD5JW01</accession>
<evidence type="ECO:0000313" key="3">
    <source>
        <dbReference type="Proteomes" id="UP001209540"/>
    </source>
</evidence>
<name>A0AAD5JW01_9FUNG</name>
<proteinExistence type="predicted"/>
<reference evidence="2" key="1">
    <citation type="journal article" date="2022" name="IScience">
        <title>Evolution of zygomycete secretomes and the origins of terrestrial fungal ecologies.</title>
        <authorList>
            <person name="Chang Y."/>
            <person name="Wang Y."/>
            <person name="Mondo S."/>
            <person name="Ahrendt S."/>
            <person name="Andreopoulos W."/>
            <person name="Barry K."/>
            <person name="Beard J."/>
            <person name="Benny G.L."/>
            <person name="Blankenship S."/>
            <person name="Bonito G."/>
            <person name="Cuomo C."/>
            <person name="Desiro A."/>
            <person name="Gervers K.A."/>
            <person name="Hundley H."/>
            <person name="Kuo A."/>
            <person name="LaButti K."/>
            <person name="Lang B.F."/>
            <person name="Lipzen A."/>
            <person name="O'Donnell K."/>
            <person name="Pangilinan J."/>
            <person name="Reynolds N."/>
            <person name="Sandor L."/>
            <person name="Smith M.E."/>
            <person name="Tsang A."/>
            <person name="Grigoriev I.V."/>
            <person name="Stajich J.E."/>
            <person name="Spatafora J.W."/>
        </authorList>
    </citation>
    <scope>NUCLEOTIDE SEQUENCE</scope>
    <source>
        <strain evidence="2">RSA 2281</strain>
    </source>
</reference>
<dbReference type="EMBL" id="JAIXMP010000058">
    <property type="protein sequence ID" value="KAI9244555.1"/>
    <property type="molecule type" value="Genomic_DNA"/>
</dbReference>
<protein>
    <submittedName>
        <fullName evidence="2">Uncharacterized protein</fullName>
    </submittedName>
</protein>
<gene>
    <name evidence="2" type="ORF">BDA99DRAFT_295250</name>
</gene>
<evidence type="ECO:0000313" key="2">
    <source>
        <dbReference type="EMBL" id="KAI9244555.1"/>
    </source>
</evidence>